<protein>
    <submittedName>
        <fullName evidence="3">CDP-archaeol synthase</fullName>
    </submittedName>
</protein>
<evidence type="ECO:0000313" key="4">
    <source>
        <dbReference type="Proteomes" id="UP001160519"/>
    </source>
</evidence>
<organism evidence="3 4">
    <name type="scientific">Candidatus Methylobacter titanis</name>
    <dbReference type="NCBI Taxonomy" id="3053457"/>
    <lineage>
        <taxon>Bacteria</taxon>
        <taxon>Pseudomonadati</taxon>
        <taxon>Pseudomonadota</taxon>
        <taxon>Gammaproteobacteria</taxon>
        <taxon>Methylococcales</taxon>
        <taxon>Methylococcaceae</taxon>
        <taxon>Methylobacter</taxon>
    </lineage>
</organism>
<accession>A0AA43Q5J8</accession>
<dbReference type="NCBIfam" id="TIGR03726">
    <property type="entry name" value="strep_RK_lipo"/>
    <property type="match status" value="1"/>
</dbReference>
<sequence length="167" mass="18404">MTALPVCLYCMTQAVALLIAANGAPVLVNKILGKRWAWPVDNKLKLRDGHRLFGNTKTWRGLCSAILTTTLIAILSGIDPLTGALFGASAMAGDMLASFIKRRMGPVESSRARGLDTVPESLLPIWLLKEPLALNLIDIILIVALFFLIEELISPVLYRLHIRKRPY</sequence>
<evidence type="ECO:0000256" key="2">
    <source>
        <dbReference type="SAM" id="SignalP"/>
    </source>
</evidence>
<comment type="caution">
    <text evidence="3">The sequence shown here is derived from an EMBL/GenBank/DDBJ whole genome shotgun (WGS) entry which is preliminary data.</text>
</comment>
<dbReference type="PANTHER" id="PTHR39650">
    <property type="entry name" value="CDP-ARCHAEOL SYNTHASE"/>
    <property type="match status" value="1"/>
</dbReference>
<dbReference type="InterPro" id="IPR032690">
    <property type="entry name" value="CarS"/>
</dbReference>
<keyword evidence="1" id="KW-1133">Transmembrane helix</keyword>
<dbReference type="EMBL" id="JAQSDF010000054">
    <property type="protein sequence ID" value="MDI1232025.1"/>
    <property type="molecule type" value="Genomic_DNA"/>
</dbReference>
<keyword evidence="2" id="KW-0732">Signal</keyword>
<evidence type="ECO:0000313" key="3">
    <source>
        <dbReference type="EMBL" id="MDI1232025.1"/>
    </source>
</evidence>
<evidence type="ECO:0000256" key="1">
    <source>
        <dbReference type="SAM" id="Phobius"/>
    </source>
</evidence>
<dbReference type="PANTHER" id="PTHR39650:SF1">
    <property type="entry name" value="CDP-ARCHAEOL SYNTHASE"/>
    <property type="match status" value="1"/>
</dbReference>
<dbReference type="Pfam" id="PF01864">
    <property type="entry name" value="CarS-like"/>
    <property type="match status" value="2"/>
</dbReference>
<gene>
    <name evidence="3" type="ORF">PSU93_12830</name>
</gene>
<keyword evidence="1" id="KW-0472">Membrane</keyword>
<feature type="transmembrane region" description="Helical" evidence="1">
    <location>
        <begin position="6"/>
        <end position="28"/>
    </location>
</feature>
<dbReference type="AlphaFoldDB" id="A0AA43Q5J8"/>
<reference evidence="3" key="1">
    <citation type="submission" date="2023-01" db="EMBL/GenBank/DDBJ databases">
        <title>Biogeochemical cycle of methane in antarctic sediments.</title>
        <authorList>
            <person name="Roldan D.M."/>
            <person name="Menes R.J."/>
        </authorList>
    </citation>
    <scope>NUCLEOTIDE SEQUENCE [LARGE SCALE GENOMIC DNA]</scope>
    <source>
        <strain evidence="3">K-2018 MAG008</strain>
    </source>
</reference>
<keyword evidence="1" id="KW-0812">Transmembrane</keyword>
<dbReference type="InterPro" id="IPR021197">
    <property type="entry name" value="Cross-wall-target_lipo_motif"/>
</dbReference>
<feature type="transmembrane region" description="Helical" evidence="1">
    <location>
        <begin position="59"/>
        <end position="78"/>
    </location>
</feature>
<name>A0AA43Q5J8_9GAMM</name>
<dbReference type="Proteomes" id="UP001160519">
    <property type="component" value="Unassembled WGS sequence"/>
</dbReference>
<proteinExistence type="predicted"/>
<feature type="chain" id="PRO_5041245260" evidence="2">
    <location>
        <begin position="17"/>
        <end position="167"/>
    </location>
</feature>
<feature type="transmembrane region" description="Helical" evidence="1">
    <location>
        <begin position="132"/>
        <end position="158"/>
    </location>
</feature>
<feature type="signal peptide" evidence="2">
    <location>
        <begin position="1"/>
        <end position="16"/>
    </location>
</feature>
<keyword evidence="4" id="KW-1185">Reference proteome</keyword>